<feature type="non-terminal residue" evidence="6">
    <location>
        <position position="137"/>
    </location>
</feature>
<dbReference type="GO" id="GO:0022627">
    <property type="term" value="C:cytosolic small ribosomal subunit"/>
    <property type="evidence" value="ECO:0007669"/>
    <property type="project" value="TreeGrafter"/>
</dbReference>
<evidence type="ECO:0000256" key="3">
    <source>
        <dbReference type="ARBA" id="ARBA00023274"/>
    </source>
</evidence>
<name>A9J5L6_9BILA</name>
<evidence type="ECO:0000256" key="2">
    <source>
        <dbReference type="ARBA" id="ARBA00022980"/>
    </source>
</evidence>
<dbReference type="EMBL" id="AM849500">
    <property type="protein sequence ID" value="CAO94713.1"/>
    <property type="molecule type" value="mRNA"/>
</dbReference>
<dbReference type="PANTHER" id="PTHR11710">
    <property type="entry name" value="40S RIBOSOMAL PROTEIN S19"/>
    <property type="match status" value="1"/>
</dbReference>
<dbReference type="SMART" id="SM01413">
    <property type="entry name" value="Ribosomal_S19e"/>
    <property type="match status" value="1"/>
</dbReference>
<dbReference type="GO" id="GO:0000028">
    <property type="term" value="P:ribosomal small subunit assembly"/>
    <property type="evidence" value="ECO:0007669"/>
    <property type="project" value="TreeGrafter"/>
</dbReference>
<reference evidence="6" key="1">
    <citation type="journal article" date="2007" name="Mol. Biol. Evol.">
        <title>Spiralian phylogenomics supports the resurrection of Bryozoa comprising Ectoprocta and Entoprocta.</title>
        <authorList>
            <person name="Hausdorf B."/>
            <person name="Helmkampf M."/>
            <person name="Meyer A."/>
            <person name="Witek A."/>
            <person name="Herlyn H."/>
            <person name="Bruchhaus I."/>
            <person name="Hankeln T."/>
            <person name="Struck T.H."/>
            <person name="Lieb B."/>
        </authorList>
    </citation>
    <scope>NUCLEOTIDE SEQUENCE</scope>
</reference>
<gene>
    <name evidence="6" type="primary">RPS19</name>
</gene>
<dbReference type="InterPro" id="IPR036390">
    <property type="entry name" value="WH_DNA-bd_sf"/>
</dbReference>
<feature type="non-terminal residue" evidence="6">
    <location>
        <position position="1"/>
    </location>
</feature>
<proteinExistence type="evidence at transcript level"/>
<comment type="similarity">
    <text evidence="1">Belongs to the eukaryotic ribosomal protein eS19 family.</text>
</comment>
<accession>A9J5L6</accession>
<evidence type="ECO:0000313" key="6">
    <source>
        <dbReference type="EMBL" id="CAO94713.1"/>
    </source>
</evidence>
<organism evidence="6">
    <name type="scientific">Pomphorhynchus laevis</name>
    <dbReference type="NCBI Taxonomy" id="141832"/>
    <lineage>
        <taxon>Eukaryota</taxon>
        <taxon>Metazoa</taxon>
        <taxon>Spiralia</taxon>
        <taxon>Lophotrochozoa</taxon>
        <taxon>Acanthocephala</taxon>
        <taxon>Palaeacanthocephala</taxon>
        <taxon>Echinorhynchida</taxon>
        <taxon>Pomphorhynchidae</taxon>
        <taxon>Pomphorhynchus</taxon>
    </lineage>
</organism>
<dbReference type="OrthoDB" id="428974at2759"/>
<evidence type="ECO:0000256" key="5">
    <source>
        <dbReference type="ARBA" id="ARBA00035466"/>
    </source>
</evidence>
<dbReference type="AlphaFoldDB" id="A9J5L6"/>
<dbReference type="GO" id="GO:0003723">
    <property type="term" value="F:RNA binding"/>
    <property type="evidence" value="ECO:0007669"/>
    <property type="project" value="TreeGrafter"/>
</dbReference>
<evidence type="ECO:0000256" key="1">
    <source>
        <dbReference type="ARBA" id="ARBA00010014"/>
    </source>
</evidence>
<evidence type="ECO:0000256" key="4">
    <source>
        <dbReference type="ARBA" id="ARBA00035143"/>
    </source>
</evidence>
<dbReference type="Gene3D" id="1.10.10.10">
    <property type="entry name" value="Winged helix-like DNA-binding domain superfamily/Winged helix DNA-binding domain"/>
    <property type="match status" value="1"/>
</dbReference>
<dbReference type="Pfam" id="PF01090">
    <property type="entry name" value="Ribosomal_S19e"/>
    <property type="match status" value="1"/>
</dbReference>
<sequence>SVKDVDQSKFVKEYAALLKKKGKLKVPDFIDVVKSGQHKDMAPLNPDGFYLRCASVARRLYFKRTGDGHFSHVYGGNRRYGVAPNHGRTASRSVLRKCLQALEQQKLVVVDQRGGRVLTKEGRSELDKLANQIYHNT</sequence>
<keyword evidence="3" id="KW-0687">Ribonucleoprotein</keyword>
<dbReference type="InterPro" id="IPR001266">
    <property type="entry name" value="Ribosomal_eS19"/>
</dbReference>
<dbReference type="GO" id="GO:0006412">
    <property type="term" value="P:translation"/>
    <property type="evidence" value="ECO:0007669"/>
    <property type="project" value="InterPro"/>
</dbReference>
<protein>
    <recommendedName>
        <fullName evidence="4">Small ribosomal subunit protein eS19</fullName>
    </recommendedName>
    <alternativeName>
        <fullName evidence="5">40S ribosomal protein S19</fullName>
    </alternativeName>
</protein>
<dbReference type="PANTHER" id="PTHR11710:SF0">
    <property type="entry name" value="40S RIBOSOMAL PROTEIN S19"/>
    <property type="match status" value="1"/>
</dbReference>
<dbReference type="SUPFAM" id="SSF46785">
    <property type="entry name" value="Winged helix' DNA-binding domain"/>
    <property type="match status" value="1"/>
</dbReference>
<dbReference type="GO" id="GO:0003735">
    <property type="term" value="F:structural constituent of ribosome"/>
    <property type="evidence" value="ECO:0007669"/>
    <property type="project" value="InterPro"/>
</dbReference>
<dbReference type="FunFam" id="1.10.10.10:FF:000118">
    <property type="entry name" value="40S ribosomal protein S19"/>
    <property type="match status" value="1"/>
</dbReference>
<dbReference type="InterPro" id="IPR036388">
    <property type="entry name" value="WH-like_DNA-bd_sf"/>
</dbReference>
<keyword evidence="2 6" id="KW-0689">Ribosomal protein</keyword>